<feature type="transmembrane region" description="Helical" evidence="5">
    <location>
        <begin position="150"/>
        <end position="176"/>
    </location>
</feature>
<feature type="transmembrane region" description="Helical" evidence="5">
    <location>
        <begin position="188"/>
        <end position="205"/>
    </location>
</feature>
<evidence type="ECO:0000256" key="2">
    <source>
        <dbReference type="ARBA" id="ARBA00022692"/>
    </source>
</evidence>
<evidence type="ECO:0000313" key="6">
    <source>
        <dbReference type="EMBL" id="MCL7747681.1"/>
    </source>
</evidence>
<evidence type="ECO:0000256" key="1">
    <source>
        <dbReference type="ARBA" id="ARBA00004141"/>
    </source>
</evidence>
<keyword evidence="7" id="KW-1185">Reference proteome</keyword>
<organism evidence="6 7">
    <name type="scientific">Halalkalibacter alkaliphilus</name>
    <dbReference type="NCBI Taxonomy" id="2917993"/>
    <lineage>
        <taxon>Bacteria</taxon>
        <taxon>Bacillati</taxon>
        <taxon>Bacillota</taxon>
        <taxon>Bacilli</taxon>
        <taxon>Bacillales</taxon>
        <taxon>Bacillaceae</taxon>
        <taxon>Halalkalibacter</taxon>
    </lineage>
</organism>
<evidence type="ECO:0000256" key="4">
    <source>
        <dbReference type="ARBA" id="ARBA00023136"/>
    </source>
</evidence>
<comment type="similarity">
    <text evidence="5">Belongs to the TatC family.</text>
</comment>
<comment type="subunit">
    <text evidence="5">Forms a complex with TatA.</text>
</comment>
<proteinExistence type="inferred from homology"/>
<reference evidence="6" key="1">
    <citation type="submission" date="2022-02" db="EMBL/GenBank/DDBJ databases">
        <title>Halalkalibacter sp. nov. isolated from Lonar Lake, India.</title>
        <authorList>
            <person name="Joshi A."/>
            <person name="Thite S."/>
            <person name="Lodha T."/>
        </authorList>
    </citation>
    <scope>NUCLEOTIDE SEQUENCE</scope>
    <source>
        <strain evidence="6">MEB205</strain>
    </source>
</reference>
<keyword evidence="5" id="KW-0653">Protein transport</keyword>
<dbReference type="GO" id="GO:0033281">
    <property type="term" value="C:TAT protein transport complex"/>
    <property type="evidence" value="ECO:0007669"/>
    <property type="project" value="UniProtKB-UniRule"/>
</dbReference>
<comment type="caution">
    <text evidence="5">Lacks conserved residue(s) required for the propagation of feature annotation.</text>
</comment>
<dbReference type="EMBL" id="JAKRYL010000010">
    <property type="protein sequence ID" value="MCL7747681.1"/>
    <property type="molecule type" value="Genomic_DNA"/>
</dbReference>
<dbReference type="PANTHER" id="PTHR30371">
    <property type="entry name" value="SEC-INDEPENDENT PROTEIN TRANSLOCASE PROTEIN TATC"/>
    <property type="match status" value="1"/>
</dbReference>
<dbReference type="GO" id="GO:0043953">
    <property type="term" value="P:protein transport by the Tat complex"/>
    <property type="evidence" value="ECO:0007669"/>
    <property type="project" value="UniProtKB-UniRule"/>
</dbReference>
<dbReference type="AlphaFoldDB" id="A0A9X2I3U4"/>
<comment type="caution">
    <text evidence="6">The sequence shown here is derived from an EMBL/GenBank/DDBJ whole genome shotgun (WGS) entry which is preliminary data.</text>
</comment>
<feature type="transmembrane region" description="Helical" evidence="5">
    <location>
        <begin position="20"/>
        <end position="41"/>
    </location>
</feature>
<evidence type="ECO:0000313" key="7">
    <source>
        <dbReference type="Proteomes" id="UP001139150"/>
    </source>
</evidence>
<sequence length="249" mass="28165">MEKEELHLIDHLTELRSRIIVTSVIFLMALICSFIFVKDIYQYLVKDLDGKLALLGPGDILWIYMMLAAVVAIAVTIPVAAYQIWKFIKPALKKEEQRATVVFIPGLFFLFLGGISFGYFVLFPLVLSFLMNIAGDQFQTFFTAERYFQFMLHLTLPFGFLFEMPAVVMFLTKLGIVNPQKLVKGRKIAYFILIVVSVLITPPDFISDVLVIIPLLVLYEISVTLSKIVHRKSNSVSLEATSASNLKEG</sequence>
<gene>
    <name evidence="5 6" type="primary">tatC</name>
    <name evidence="6" type="ORF">MF646_11180</name>
</gene>
<dbReference type="Pfam" id="PF00902">
    <property type="entry name" value="TatC"/>
    <property type="match status" value="1"/>
</dbReference>
<dbReference type="GO" id="GO:0009977">
    <property type="term" value="F:proton motive force dependent protein transmembrane transporter activity"/>
    <property type="evidence" value="ECO:0007669"/>
    <property type="project" value="TreeGrafter"/>
</dbReference>
<keyword evidence="2 5" id="KW-0812">Transmembrane</keyword>
<dbReference type="Proteomes" id="UP001139150">
    <property type="component" value="Unassembled WGS sequence"/>
</dbReference>
<dbReference type="InterPro" id="IPR002033">
    <property type="entry name" value="TatC"/>
</dbReference>
<dbReference type="PANTHER" id="PTHR30371:SF4">
    <property type="entry name" value="SEC-INDEPENDENT PROTEIN TRANSLOCASE PROTEIN TATCD"/>
    <property type="match status" value="1"/>
</dbReference>
<keyword evidence="5" id="KW-0813">Transport</keyword>
<keyword evidence="4 5" id="KW-0472">Membrane</keyword>
<dbReference type="GO" id="GO:0065002">
    <property type="term" value="P:intracellular protein transmembrane transport"/>
    <property type="evidence" value="ECO:0007669"/>
    <property type="project" value="TreeGrafter"/>
</dbReference>
<evidence type="ECO:0000256" key="3">
    <source>
        <dbReference type="ARBA" id="ARBA00022989"/>
    </source>
</evidence>
<keyword evidence="5" id="KW-1003">Cell membrane</keyword>
<accession>A0A9X2I3U4</accession>
<protein>
    <recommendedName>
        <fullName evidence="5">Sec-independent protein translocase protein TatC</fullName>
    </recommendedName>
</protein>
<dbReference type="PRINTS" id="PR01840">
    <property type="entry name" value="TATCFAMILY"/>
</dbReference>
<feature type="transmembrane region" description="Helical" evidence="5">
    <location>
        <begin position="61"/>
        <end position="85"/>
    </location>
</feature>
<evidence type="ECO:0000256" key="5">
    <source>
        <dbReference type="HAMAP-Rule" id="MF_00902"/>
    </source>
</evidence>
<name>A0A9X2I3U4_9BACI</name>
<dbReference type="RefSeq" id="WP_250096579.1">
    <property type="nucleotide sequence ID" value="NZ_JAKRYL010000010.1"/>
</dbReference>
<dbReference type="HAMAP" id="MF_00902">
    <property type="entry name" value="TatC"/>
    <property type="match status" value="1"/>
</dbReference>
<dbReference type="NCBIfam" id="TIGR00945">
    <property type="entry name" value="tatC"/>
    <property type="match status" value="1"/>
</dbReference>
<keyword evidence="5" id="KW-0811">Translocation</keyword>
<feature type="transmembrane region" description="Helical" evidence="5">
    <location>
        <begin position="106"/>
        <end position="130"/>
    </location>
</feature>
<comment type="function">
    <text evidence="5">Part of the twin-arginine translocation (Tat) system that transports large folded proteins containing a characteristic twin-arginine motif in their signal peptide across membranes.</text>
</comment>
<keyword evidence="3 5" id="KW-1133">Transmembrane helix</keyword>
<comment type="subcellular location">
    <subcellularLocation>
        <location evidence="5">Cell membrane</location>
        <topology evidence="5">Multi-pass membrane protein</topology>
    </subcellularLocation>
    <subcellularLocation>
        <location evidence="1">Membrane</location>
        <topology evidence="1">Multi-pass membrane protein</topology>
    </subcellularLocation>
</comment>